<keyword evidence="2" id="KW-0812">Transmembrane</keyword>
<feature type="transmembrane region" description="Helical" evidence="2">
    <location>
        <begin position="515"/>
        <end position="534"/>
    </location>
</feature>
<evidence type="ECO:0000313" key="4">
    <source>
        <dbReference type="EMBL" id="KAF4331961.1"/>
    </source>
</evidence>
<feature type="transmembrane region" description="Helical" evidence="2">
    <location>
        <begin position="414"/>
        <end position="438"/>
    </location>
</feature>
<organism evidence="4 5">
    <name type="scientific">Fusarium beomiforme</name>
    <dbReference type="NCBI Taxonomy" id="44412"/>
    <lineage>
        <taxon>Eukaryota</taxon>
        <taxon>Fungi</taxon>
        <taxon>Dikarya</taxon>
        <taxon>Ascomycota</taxon>
        <taxon>Pezizomycotina</taxon>
        <taxon>Sordariomycetes</taxon>
        <taxon>Hypocreomycetidae</taxon>
        <taxon>Hypocreales</taxon>
        <taxon>Nectriaceae</taxon>
        <taxon>Fusarium</taxon>
        <taxon>Fusarium burgessii species complex</taxon>
    </lineage>
</organism>
<feature type="region of interest" description="Disordered" evidence="1">
    <location>
        <begin position="1"/>
        <end position="32"/>
    </location>
</feature>
<reference evidence="4" key="1">
    <citation type="journal article" date="2017" name="Mycologia">
        <title>Fusarium algeriense, sp. nov., a novel toxigenic crown rot pathogen of durum wheat from Algeria is nested in the Fusarium burgessii species complex.</title>
        <authorList>
            <person name="Laraba I."/>
            <person name="Keddad A."/>
            <person name="Boureghda H."/>
            <person name="Abdallah N."/>
            <person name="Vaughan M.M."/>
            <person name="Proctor R.H."/>
            <person name="Busman M."/>
            <person name="O'Donnell K."/>
        </authorList>
    </citation>
    <scope>NUCLEOTIDE SEQUENCE</scope>
    <source>
        <strain evidence="4">NRRL 25174</strain>
    </source>
</reference>
<evidence type="ECO:0000256" key="1">
    <source>
        <dbReference type="SAM" id="MobiDB-lite"/>
    </source>
</evidence>
<gene>
    <name evidence="4" type="ORF">FBEOM_14256</name>
</gene>
<accession>A0A9P5DM81</accession>
<keyword evidence="2" id="KW-1133">Transmembrane helix</keyword>
<dbReference type="PANTHER" id="PTHR35395:SF1">
    <property type="entry name" value="DUF6536 DOMAIN-CONTAINING PROTEIN"/>
    <property type="match status" value="1"/>
</dbReference>
<proteinExistence type="predicted"/>
<dbReference type="AlphaFoldDB" id="A0A9P5DM81"/>
<feature type="transmembrane region" description="Helical" evidence="2">
    <location>
        <begin position="211"/>
        <end position="228"/>
    </location>
</feature>
<feature type="transmembrane region" description="Helical" evidence="2">
    <location>
        <begin position="648"/>
        <end position="672"/>
    </location>
</feature>
<feature type="transmembrane region" description="Helical" evidence="2">
    <location>
        <begin position="148"/>
        <end position="171"/>
    </location>
</feature>
<dbReference type="Pfam" id="PF20163">
    <property type="entry name" value="DUF6536"/>
    <property type="match status" value="1"/>
</dbReference>
<sequence>MRFSSTTDRHSLADDVSDPRSPEEFSSRTSPIMQNAQHFVEQSLSGDEDAEHLAQLLPRNGDLISNGRYAKVDILGKYIPEVDPKDPRARTLRVKIAKKATMLKIQIGIALFVMALNIGTTIWAVIIYPPNHQGIGSIAFGSCHNLSLINTLLHGLINVLSSLLLGAGSYCMQLLVGPSRREINQAHANGRSLEIGVASIKNLRHIAGKRLIIWEFLGIASTLLHFFWNSTVFTSTPVVSVPRAIATSDFQTSADNWTINDPLLQRSWWKLPGIWGNVSYDLTPLYAMQTTASNMNRSEPRECLEQFINPWTSTQSLLIVAQNVSSQQNNGSSLIDGWMSGWDIWTVSHGWICAAYPGADSRSCTEEWASTFADEWIVPGAPSGSASSERQNVTVDYCLVGDTVDIEDRCGLHFSAYIMAIVCICTTLEALLIYLTWFSHSRANKADMTGQRQRTMVTVGDAVSDFLERPDDLTDEHDDVNNVSETLRRMSYVFRVGRWRDDRVSWFKAVSNRTWVVSISLLAIGVTMPTYSLISSVNWLKKMQIPVSPSRIWRQGFKPSWETVVYNSWGKNSRTLNDFMTNILIANSFQVGLSFLYLVYNNILTRQLLADEWVRFVQPDGKKPLRVSSPVGLQRSSYFLSLPFKYSIPLMACSTLLHWLISQSIFLVQTSAFDPGPNGGHNPAFDVSARGYSILGTIFAISTGLVLVLALLINAGVRKYQGIPSGFQRMATDSAAISLMCLRPEADTEAYLFPLCIGVISDRGTVSRQLQGRIVFSTDIEMRKPKDNSQYLLPQPVREGKGTWKLLRNRALFRVQRKGRTSRDD</sequence>
<protein>
    <recommendedName>
        <fullName evidence="3">DUF6536 domain-containing protein</fullName>
    </recommendedName>
</protein>
<evidence type="ECO:0000256" key="2">
    <source>
        <dbReference type="SAM" id="Phobius"/>
    </source>
</evidence>
<feature type="transmembrane region" description="Helical" evidence="2">
    <location>
        <begin position="579"/>
        <end position="600"/>
    </location>
</feature>
<evidence type="ECO:0000313" key="5">
    <source>
        <dbReference type="Proteomes" id="UP000730481"/>
    </source>
</evidence>
<dbReference type="Proteomes" id="UP000730481">
    <property type="component" value="Unassembled WGS sequence"/>
</dbReference>
<evidence type="ECO:0000259" key="3">
    <source>
        <dbReference type="Pfam" id="PF20163"/>
    </source>
</evidence>
<comment type="caution">
    <text evidence="4">The sequence shown here is derived from an EMBL/GenBank/DDBJ whole genome shotgun (WGS) entry which is preliminary data.</text>
</comment>
<keyword evidence="2" id="KW-0472">Membrane</keyword>
<feature type="domain" description="DUF6536" evidence="3">
    <location>
        <begin position="102"/>
        <end position="251"/>
    </location>
</feature>
<feature type="transmembrane region" description="Helical" evidence="2">
    <location>
        <begin position="105"/>
        <end position="128"/>
    </location>
</feature>
<dbReference type="InterPro" id="IPR046623">
    <property type="entry name" value="DUF6536"/>
</dbReference>
<dbReference type="PANTHER" id="PTHR35395">
    <property type="entry name" value="DUF6536 DOMAIN-CONTAINING PROTEIN"/>
    <property type="match status" value="1"/>
</dbReference>
<reference evidence="4" key="2">
    <citation type="submission" date="2020-02" db="EMBL/GenBank/DDBJ databases">
        <title>Identification and distribution of gene clusters putatively required for synthesis of sphingolipid metabolism inhibitors in phylogenetically diverse species of the filamentous fungus Fusarium.</title>
        <authorList>
            <person name="Kim H.-S."/>
            <person name="Busman M."/>
            <person name="Brown D.W."/>
            <person name="Divon H."/>
            <person name="Uhlig S."/>
            <person name="Proctor R.H."/>
        </authorList>
    </citation>
    <scope>NUCLEOTIDE SEQUENCE</scope>
    <source>
        <strain evidence="4">NRRL 25174</strain>
    </source>
</reference>
<feature type="compositionally biased region" description="Basic and acidic residues" evidence="1">
    <location>
        <begin position="7"/>
        <end position="26"/>
    </location>
</feature>
<feature type="transmembrane region" description="Helical" evidence="2">
    <location>
        <begin position="692"/>
        <end position="713"/>
    </location>
</feature>
<name>A0A9P5DM81_9HYPO</name>
<keyword evidence="5" id="KW-1185">Reference proteome</keyword>
<dbReference type="OrthoDB" id="5429634at2759"/>
<dbReference type="EMBL" id="PVQB02001283">
    <property type="protein sequence ID" value="KAF4331961.1"/>
    <property type="molecule type" value="Genomic_DNA"/>
</dbReference>